<evidence type="ECO:0000313" key="1">
    <source>
        <dbReference type="EMBL" id="KGM00638.1"/>
    </source>
</evidence>
<keyword evidence="1" id="KW-0808">Transferase</keyword>
<evidence type="ECO:0000313" key="2">
    <source>
        <dbReference type="Proteomes" id="UP000029833"/>
    </source>
</evidence>
<dbReference type="SUPFAM" id="SSF52540">
    <property type="entry name" value="P-loop containing nucleoside triphosphate hydrolases"/>
    <property type="match status" value="1"/>
</dbReference>
<dbReference type="OrthoDB" id="572586at2"/>
<dbReference type="EMBL" id="AXNT01000183">
    <property type="protein sequence ID" value="KGM00638.1"/>
    <property type="molecule type" value="Genomic_DNA"/>
</dbReference>
<dbReference type="Proteomes" id="UP000029833">
    <property type="component" value="Unassembled WGS sequence"/>
</dbReference>
<gene>
    <name evidence="1" type="ORF">Q760_07080</name>
</gene>
<protein>
    <submittedName>
        <fullName evidence="1">Uridine kinase</fullName>
    </submittedName>
</protein>
<reference evidence="1 2" key="1">
    <citation type="submission" date="2013-10" db="EMBL/GenBank/DDBJ databases">
        <authorList>
            <person name="Wang G."/>
            <person name="Zhuang W."/>
        </authorList>
    </citation>
    <scope>NUCLEOTIDE SEQUENCE [LARGE SCALE GENOMIC DNA]</scope>
    <source>
        <strain evidence="1 2">DSM 20118</strain>
    </source>
</reference>
<proteinExistence type="predicted"/>
<dbReference type="STRING" id="1408250.Q760_07080"/>
<dbReference type="InterPro" id="IPR027417">
    <property type="entry name" value="P-loop_NTPase"/>
</dbReference>
<name>A0A0A0B3B8_9CELL</name>
<organism evidence="1 2">
    <name type="scientific">Cellulomonas cellasea DSM 20118</name>
    <dbReference type="NCBI Taxonomy" id="1408250"/>
    <lineage>
        <taxon>Bacteria</taxon>
        <taxon>Bacillati</taxon>
        <taxon>Actinomycetota</taxon>
        <taxon>Actinomycetes</taxon>
        <taxon>Micrococcales</taxon>
        <taxon>Cellulomonadaceae</taxon>
        <taxon>Cellulomonas</taxon>
    </lineage>
</organism>
<dbReference type="AlphaFoldDB" id="A0A0A0B3B8"/>
<dbReference type="Gene3D" id="3.40.50.300">
    <property type="entry name" value="P-loop containing nucleotide triphosphate hydrolases"/>
    <property type="match status" value="1"/>
</dbReference>
<accession>A0A0A0B3B8</accession>
<comment type="caution">
    <text evidence="1">The sequence shown here is derived from an EMBL/GenBank/DDBJ whole genome shotgun (WGS) entry which is preliminary data.</text>
</comment>
<keyword evidence="1" id="KW-0418">Kinase</keyword>
<dbReference type="GO" id="GO:0016301">
    <property type="term" value="F:kinase activity"/>
    <property type="evidence" value="ECO:0007669"/>
    <property type="project" value="UniProtKB-KW"/>
</dbReference>
<keyword evidence="2" id="KW-1185">Reference proteome</keyword>
<sequence length="223" mass="24688">MTPTRRAVLRAVAEGLPDPRRTGRPVRVAVDGVDGSGKTWFADELAEVLREHGHEVVRVSVDGFHRPRAERYARGADSPDGFYRDSYDYARFRTDVLDPFGPGGDRLYRGAAHDVATDAHLDVEPRRAGEHALLLVDGIFLHRDELRAHWDHTVYLDVPFAVSAARMAVRDGAPADPEDPGNRRYVEGQRIYLRECAPAERADVVVDNSDLDTPVLGAVRSAG</sequence>
<dbReference type="RefSeq" id="WP_034634903.1">
    <property type="nucleotide sequence ID" value="NZ_AXNT01000183.1"/>
</dbReference>